<dbReference type="OrthoDB" id="1653798at2"/>
<dbReference type="InterPro" id="IPR007536">
    <property type="entry name" value="16SrRNA_methylTrfase_J"/>
</dbReference>
<protein>
    <submittedName>
        <fullName evidence="1">Putative SAM-dependent methyltransferase</fullName>
    </submittedName>
</protein>
<dbReference type="InterPro" id="IPR029063">
    <property type="entry name" value="SAM-dependent_MTases_sf"/>
</dbReference>
<dbReference type="EMBL" id="FQXN01000001">
    <property type="protein sequence ID" value="SHH21391.1"/>
    <property type="molecule type" value="Genomic_DNA"/>
</dbReference>
<dbReference type="Gene3D" id="3.40.50.150">
    <property type="entry name" value="Vaccinia Virus protein VP39"/>
    <property type="match status" value="1"/>
</dbReference>
<dbReference type="Proteomes" id="UP000242592">
    <property type="component" value="Unassembled WGS sequence"/>
</dbReference>
<dbReference type="GO" id="GO:0008990">
    <property type="term" value="F:rRNA (guanine-N2-)-methyltransferase activity"/>
    <property type="evidence" value="ECO:0007669"/>
    <property type="project" value="InterPro"/>
</dbReference>
<evidence type="ECO:0000313" key="1">
    <source>
        <dbReference type="EMBL" id="SHH21391.1"/>
    </source>
</evidence>
<keyword evidence="1" id="KW-0489">Methyltransferase</keyword>
<dbReference type="PANTHER" id="PTHR36112">
    <property type="entry name" value="RIBOSOMAL RNA SMALL SUBUNIT METHYLTRANSFERASE J"/>
    <property type="match status" value="1"/>
</dbReference>
<keyword evidence="1" id="KW-0808">Transferase</keyword>
<dbReference type="PANTHER" id="PTHR36112:SF1">
    <property type="entry name" value="RIBOSOMAL RNA SMALL SUBUNIT METHYLTRANSFERASE J"/>
    <property type="match status" value="1"/>
</dbReference>
<dbReference type="AlphaFoldDB" id="A0A1M5R595"/>
<dbReference type="SUPFAM" id="SSF53335">
    <property type="entry name" value="S-adenosyl-L-methionine-dependent methyltransferases"/>
    <property type="match status" value="1"/>
</dbReference>
<name>A0A1M5R595_9BACT</name>
<dbReference type="RefSeq" id="WP_073071451.1">
    <property type="nucleotide sequence ID" value="NZ_FQXN01000001.1"/>
</dbReference>
<keyword evidence="2" id="KW-1185">Reference proteome</keyword>
<dbReference type="STRING" id="1123380.SAMN02745199_0339"/>
<gene>
    <name evidence="1" type="ORF">SAMN02745199_0339</name>
</gene>
<dbReference type="Pfam" id="PF04445">
    <property type="entry name" value="SAM_MT"/>
    <property type="match status" value="1"/>
</dbReference>
<evidence type="ECO:0000313" key="2">
    <source>
        <dbReference type="Proteomes" id="UP000242592"/>
    </source>
</evidence>
<sequence length="257" mass="30072">MKYVVTTSYRPTKEMVELAKNLASKYGVKYVNRRHLAKTLQLEKIDFYYVIDKNLMISIKWGNEKFFFHQGIAKIRMENIFHGEKDYLIESVKPTNNSVIYDATCGLASEALLLAHFAEKVVATEGSIHIYRIVKWGLERYKSNVEWINNAAKKIELIHSNYKEYIRMVKDNTFDSVYCDPMFENPIFESNSINPLRGFAVYEPLNIDDIEEMLRISTKRVVIKTHKKDSLYKNIKHLFNEEYLSKKSGVVYGVIVK</sequence>
<accession>A0A1M5R595</accession>
<proteinExistence type="predicted"/>
<reference evidence="2" key="1">
    <citation type="submission" date="2016-11" db="EMBL/GenBank/DDBJ databases">
        <authorList>
            <person name="Varghese N."/>
            <person name="Submissions S."/>
        </authorList>
    </citation>
    <scope>NUCLEOTIDE SEQUENCE [LARGE SCALE GENOMIC DNA]</scope>
    <source>
        <strain evidence="2">DSM 15807</strain>
    </source>
</reference>
<organism evidence="1 2">
    <name type="scientific">Thermosipho atlanticus DSM 15807</name>
    <dbReference type="NCBI Taxonomy" id="1123380"/>
    <lineage>
        <taxon>Bacteria</taxon>
        <taxon>Thermotogati</taxon>
        <taxon>Thermotogota</taxon>
        <taxon>Thermotogae</taxon>
        <taxon>Thermotogales</taxon>
        <taxon>Fervidobacteriaceae</taxon>
        <taxon>Thermosipho</taxon>
    </lineage>
</organism>